<evidence type="ECO:0008006" key="7">
    <source>
        <dbReference type="Google" id="ProtNLM"/>
    </source>
</evidence>
<dbReference type="OrthoDB" id="10687119at2759"/>
<dbReference type="RefSeq" id="XP_022465726.1">
    <property type="nucleotide sequence ID" value="XM_022609317.1"/>
</dbReference>
<feature type="compositionally biased region" description="Low complexity" evidence="4">
    <location>
        <begin position="350"/>
        <end position="380"/>
    </location>
</feature>
<feature type="compositionally biased region" description="Low complexity" evidence="4">
    <location>
        <begin position="180"/>
        <end position="212"/>
    </location>
</feature>
<feature type="compositionally biased region" description="Polar residues" evidence="4">
    <location>
        <begin position="430"/>
        <end position="448"/>
    </location>
</feature>
<feature type="compositionally biased region" description="Basic and acidic residues" evidence="4">
    <location>
        <begin position="478"/>
        <end position="489"/>
    </location>
</feature>
<feature type="compositionally biased region" description="Polar residues" evidence="4">
    <location>
        <begin position="595"/>
        <end position="616"/>
    </location>
</feature>
<dbReference type="GO" id="GO:0030479">
    <property type="term" value="C:actin cortical patch"/>
    <property type="evidence" value="ECO:0007669"/>
    <property type="project" value="InterPro"/>
</dbReference>
<dbReference type="Proteomes" id="UP000006310">
    <property type="component" value="Chromosome 8"/>
</dbReference>
<feature type="compositionally biased region" description="Polar residues" evidence="4">
    <location>
        <begin position="91"/>
        <end position="105"/>
    </location>
</feature>
<feature type="compositionally biased region" description="Low complexity" evidence="4">
    <location>
        <begin position="545"/>
        <end position="556"/>
    </location>
</feature>
<feature type="compositionally biased region" description="Polar residues" evidence="4">
    <location>
        <begin position="215"/>
        <end position="239"/>
    </location>
</feature>
<evidence type="ECO:0000256" key="3">
    <source>
        <dbReference type="ARBA" id="ARBA00023136"/>
    </source>
</evidence>
<sequence length="686" mass="72990">MDSLKHGLVSAGKLGYKGTKSVAKSGYNYSKSHYNKGSDVKGKHSKSREEGEDDDEPPHRIPMNNNVDPGRFVPPPVHGNPGAPGQPAPNSHSQGYYNQQGQNSAPYGQGQQQHPQQNGYYNSQYPQQGGIQPAVGPPQNSGFNATAADNYYGRAPNQQQSPQPATPYGQVPPQNFQPATPYGQPPQQMQQTQGMYPQSMGQSQSQYGQPPGATNYGSQQSTPPANRPSYNNAYPSAPTQIPVPQQPAYPQQSSSHSVPTANQYGSAQTPPPNQYGSAQAPPPNQYGSAQATPPNQYGSAPATSPNQYGSAPVPPPNQFRAAPSTPGGQYQAPPIPANQYNPAPIPHTMNNPMGNAPQNQPGPGQPAAQQQTPQFQVNTNIDLSSLPPPPVHNQRNKIVKTMNSEPAAGVDVGRAEDGSNHTMPGHQERASPQPSLPARNNRSGSAENATPPPALPSRSRGESTMPAVSPRVPVNSEPRFEAATERHTDFNQQGNNFEPTSGTTNVIQPPVLPERNLDYLGKDCAAVSASTHSSSDVQPDTPRAQQPVPSEPVQSPAGAPVMGFGDISEQLAQVTLHKVSDSSRTGVPPPPPPTQHGQSSPRLNERSASPVSNYSNFAKKVPPKVPVKKDSLKKKAPPVPVKKPVLHKPLTPPVRESGTAGAAPDADQLEENLSPLERYKRNAMKK</sequence>
<dbReference type="GO" id="GO:0045121">
    <property type="term" value="C:membrane raft"/>
    <property type="evidence" value="ECO:0007669"/>
    <property type="project" value="UniProtKB-SubCell"/>
</dbReference>
<name>J7S9G7_HUIN7</name>
<dbReference type="GeneID" id="34527213"/>
<dbReference type="Pfam" id="PF17096">
    <property type="entry name" value="AIM3"/>
    <property type="match status" value="1"/>
</dbReference>
<feature type="compositionally biased region" description="Low complexity" evidence="4">
    <location>
        <begin position="79"/>
        <end position="90"/>
    </location>
</feature>
<gene>
    <name evidence="5" type="primary">KNAG0H00650</name>
    <name evidence="5" type="ordered locus">KNAG_0H00650</name>
</gene>
<feature type="region of interest" description="Disordered" evidence="4">
    <location>
        <begin position="1"/>
        <end position="509"/>
    </location>
</feature>
<proteinExistence type="inferred from homology"/>
<reference evidence="5 6" key="1">
    <citation type="journal article" date="2011" name="Proc. Natl. Acad. Sci. U.S.A.">
        <title>Evolutionary erosion of yeast sex chromosomes by mating-type switching accidents.</title>
        <authorList>
            <person name="Gordon J.L."/>
            <person name="Armisen D."/>
            <person name="Proux-Wera E."/>
            <person name="Oheigeartaigh S.S."/>
            <person name="Byrne K.P."/>
            <person name="Wolfe K.H."/>
        </authorList>
    </citation>
    <scope>NUCLEOTIDE SEQUENCE [LARGE SCALE GENOMIC DNA]</scope>
    <source>
        <strain evidence="6">ATCC MYA-139 / BCRC 22969 / CBS 8797 / CCRC 22969 / KCTC 17520 / NBRC 10181 / NCYC 3082</strain>
    </source>
</reference>
<feature type="compositionally biased region" description="Polar residues" evidence="4">
    <location>
        <begin position="490"/>
        <end position="507"/>
    </location>
</feature>
<dbReference type="OMA" id="IGPKSQH"/>
<dbReference type="EMBL" id="HE978321">
    <property type="protein sequence ID" value="CCK71481.1"/>
    <property type="molecule type" value="Genomic_DNA"/>
</dbReference>
<evidence type="ECO:0000256" key="4">
    <source>
        <dbReference type="SAM" id="MobiDB-lite"/>
    </source>
</evidence>
<comment type="subcellular location">
    <subcellularLocation>
        <location evidence="1">Membrane raft</location>
        <topology evidence="1">Peripheral membrane protein</topology>
    </subcellularLocation>
</comment>
<dbReference type="InterPro" id="IPR031370">
    <property type="entry name" value="Aim3"/>
</dbReference>
<dbReference type="GO" id="GO:0051016">
    <property type="term" value="P:barbed-end actin filament capping"/>
    <property type="evidence" value="ECO:0007669"/>
    <property type="project" value="InterPro"/>
</dbReference>
<organism evidence="5 6">
    <name type="scientific">Huiozyma naganishii (strain ATCC MYA-139 / BCRC 22969 / CBS 8797 / KCTC 17520 / NBRC 10181 / NCYC 3082 / Yp74L-3)</name>
    <name type="common">Yeast</name>
    <name type="synonym">Kazachstania naganishii</name>
    <dbReference type="NCBI Taxonomy" id="1071383"/>
    <lineage>
        <taxon>Eukaryota</taxon>
        <taxon>Fungi</taxon>
        <taxon>Dikarya</taxon>
        <taxon>Ascomycota</taxon>
        <taxon>Saccharomycotina</taxon>
        <taxon>Saccharomycetes</taxon>
        <taxon>Saccharomycetales</taxon>
        <taxon>Saccharomycetaceae</taxon>
        <taxon>Huiozyma</taxon>
    </lineage>
</organism>
<evidence type="ECO:0000313" key="6">
    <source>
        <dbReference type="Proteomes" id="UP000006310"/>
    </source>
</evidence>
<reference evidence="6" key="2">
    <citation type="submission" date="2012-08" db="EMBL/GenBank/DDBJ databases">
        <title>Genome sequence of Kazachstania naganishii.</title>
        <authorList>
            <person name="Gordon J.L."/>
            <person name="Armisen D."/>
            <person name="Proux-Wera E."/>
            <person name="OhEigeartaigh S.S."/>
            <person name="Byrne K.P."/>
            <person name="Wolfe K.H."/>
        </authorList>
    </citation>
    <scope>NUCLEOTIDE SEQUENCE [LARGE SCALE GENOMIC DNA]</scope>
    <source>
        <strain evidence="6">ATCC MYA-139 / BCRC 22969 / CBS 8797 / CCRC 22969 / KCTC 17520 / NBRC 10181 / NCYC 3082</strain>
    </source>
</reference>
<feature type="compositionally biased region" description="Polar residues" evidence="4">
    <location>
        <begin position="528"/>
        <end position="538"/>
    </location>
</feature>
<keyword evidence="3" id="KW-0472">Membrane</keyword>
<accession>J7S9G7</accession>
<feature type="compositionally biased region" description="Polar residues" evidence="4">
    <location>
        <begin position="285"/>
        <end position="309"/>
    </location>
</feature>
<dbReference type="KEGG" id="kng:KNAG_0H00650"/>
<feature type="compositionally biased region" description="Polar residues" evidence="4">
    <location>
        <begin position="258"/>
        <end position="268"/>
    </location>
</feature>
<keyword evidence="6" id="KW-1185">Reference proteome</keyword>
<comment type="similarity">
    <text evidence="2">Belongs to the AIM3 family.</text>
</comment>
<dbReference type="HOGENOM" id="CLU_415040_0_0_1"/>
<feature type="region of interest" description="Disordered" evidence="4">
    <location>
        <begin position="527"/>
        <end position="686"/>
    </location>
</feature>
<evidence type="ECO:0000256" key="2">
    <source>
        <dbReference type="ARBA" id="ARBA00005311"/>
    </source>
</evidence>
<feature type="compositionally biased region" description="Low complexity" evidence="4">
    <location>
        <begin position="106"/>
        <end position="122"/>
    </location>
</feature>
<protein>
    <recommendedName>
        <fullName evidence="7">Altered inheritance of mitochondria protein 3</fullName>
    </recommendedName>
</protein>
<dbReference type="AlphaFoldDB" id="J7S9G7"/>
<evidence type="ECO:0000313" key="5">
    <source>
        <dbReference type="EMBL" id="CCK71481.1"/>
    </source>
</evidence>
<evidence type="ECO:0000256" key="1">
    <source>
        <dbReference type="ARBA" id="ARBA00004256"/>
    </source>
</evidence>
<dbReference type="STRING" id="1071383.J7S9G7"/>
<feature type="compositionally biased region" description="Low complexity" evidence="4">
    <location>
        <begin position="242"/>
        <end position="257"/>
    </location>
</feature>